<dbReference type="SUPFAM" id="SSF51445">
    <property type="entry name" value="(Trans)glycosidases"/>
    <property type="match status" value="1"/>
</dbReference>
<evidence type="ECO:0000313" key="5">
    <source>
        <dbReference type="EMBL" id="KAL0861362.1"/>
    </source>
</evidence>
<evidence type="ECO:0000256" key="1">
    <source>
        <dbReference type="ARBA" id="ARBA00010838"/>
    </source>
</evidence>
<reference evidence="5 6" key="1">
    <citation type="submission" date="2024-06" db="EMBL/GenBank/DDBJ databases">
        <title>A chromosome-level genome assembly of beet webworm, Loxostege sticticalis.</title>
        <authorList>
            <person name="Zhang Y."/>
        </authorList>
    </citation>
    <scope>NUCLEOTIDE SEQUENCE [LARGE SCALE GENOMIC DNA]</scope>
    <source>
        <strain evidence="5">AQ026</strain>
        <tissue evidence="5">Whole body</tissue>
    </source>
</reference>
<dbReference type="Proteomes" id="UP001549920">
    <property type="component" value="Unassembled WGS sequence"/>
</dbReference>
<evidence type="ECO:0000256" key="2">
    <source>
        <dbReference type="ARBA" id="ARBA00022801"/>
    </source>
</evidence>
<gene>
    <name evidence="5" type="ORF">ABMA27_008913</name>
</gene>
<organism evidence="5 6">
    <name type="scientific">Loxostege sticticalis</name>
    <name type="common">Beet webworm moth</name>
    <dbReference type="NCBI Taxonomy" id="481309"/>
    <lineage>
        <taxon>Eukaryota</taxon>
        <taxon>Metazoa</taxon>
        <taxon>Ecdysozoa</taxon>
        <taxon>Arthropoda</taxon>
        <taxon>Hexapoda</taxon>
        <taxon>Insecta</taxon>
        <taxon>Pterygota</taxon>
        <taxon>Neoptera</taxon>
        <taxon>Endopterygota</taxon>
        <taxon>Lepidoptera</taxon>
        <taxon>Glossata</taxon>
        <taxon>Ditrysia</taxon>
        <taxon>Pyraloidea</taxon>
        <taxon>Crambidae</taxon>
        <taxon>Pyraustinae</taxon>
        <taxon>Loxostege</taxon>
    </lineage>
</organism>
<dbReference type="EMBL" id="JBEUOH010000023">
    <property type="protein sequence ID" value="KAL0861363.1"/>
    <property type="molecule type" value="Genomic_DNA"/>
</dbReference>
<sequence length="415" mass="48147">MSLDFYRFSISWSRLLPNGFPNYVSEDGKRYYNKLIDGLLAKGIEPVVTIYHWDLPQRLQDLGGWTNSLITEWFVDYADVVFALFGDRVKTWITINEPLIFCDASYSKSLLMAPGVNDSEVGMYLCGKNVLLAHAKAYRLYQKKYKARFHGLLSFANQASWFEGLTAADEELAELANQYTVGRHSHPVYSKEGGWPPVIEKLISEKSAKEGFFQSRLPPFTNEEKELVRGTFDFYALNHYTSRTVRMKRPGELVAGFPMRGVPELDLILEGRPEWPVATSEWLFVYPQGLRQILRWVKKHYGDIPIFITENGYSSVGGNLEDQDRLQYYKGYLEQVLLAMKEDGVNVIGYTAWSLIDNFEWMDGYRSKFGLCEVDFSDPLRTRKLRRSGHFYAEVIRRRSLDIGPEYRWLRAHMF</sequence>
<evidence type="ECO:0000256" key="4">
    <source>
        <dbReference type="RuleBase" id="RU003690"/>
    </source>
</evidence>
<accession>A0ABR3H982</accession>
<dbReference type="PRINTS" id="PR00131">
    <property type="entry name" value="GLHYDRLASE1"/>
</dbReference>
<dbReference type="EMBL" id="JBEUOH010000023">
    <property type="protein sequence ID" value="KAL0861362.1"/>
    <property type="molecule type" value="Genomic_DNA"/>
</dbReference>
<evidence type="ECO:0000313" key="6">
    <source>
        <dbReference type="Proteomes" id="UP001549920"/>
    </source>
</evidence>
<comment type="similarity">
    <text evidence="1 4">Belongs to the glycosyl hydrolase 1 family.</text>
</comment>
<keyword evidence="3" id="KW-0326">Glycosidase</keyword>
<name>A0ABR3H982_LOXSC</name>
<protein>
    <recommendedName>
        <fullName evidence="7">Myrosinase 1-like</fullName>
    </recommendedName>
</protein>
<dbReference type="PANTHER" id="PTHR10353:SF36">
    <property type="entry name" value="LP05116P"/>
    <property type="match status" value="1"/>
</dbReference>
<dbReference type="PANTHER" id="PTHR10353">
    <property type="entry name" value="GLYCOSYL HYDROLASE"/>
    <property type="match status" value="1"/>
</dbReference>
<dbReference type="Pfam" id="PF00232">
    <property type="entry name" value="Glyco_hydro_1"/>
    <property type="match status" value="1"/>
</dbReference>
<keyword evidence="6" id="KW-1185">Reference proteome</keyword>
<dbReference type="InterPro" id="IPR017853">
    <property type="entry name" value="GH"/>
</dbReference>
<keyword evidence="2" id="KW-0378">Hydrolase</keyword>
<dbReference type="Gene3D" id="3.20.20.80">
    <property type="entry name" value="Glycosidases"/>
    <property type="match status" value="1"/>
</dbReference>
<dbReference type="InterPro" id="IPR001360">
    <property type="entry name" value="Glyco_hydro_1"/>
</dbReference>
<evidence type="ECO:0000256" key="3">
    <source>
        <dbReference type="ARBA" id="ARBA00023295"/>
    </source>
</evidence>
<proteinExistence type="inferred from homology"/>
<evidence type="ECO:0008006" key="7">
    <source>
        <dbReference type="Google" id="ProtNLM"/>
    </source>
</evidence>
<comment type="caution">
    <text evidence="5">The sequence shown here is derived from an EMBL/GenBank/DDBJ whole genome shotgun (WGS) entry which is preliminary data.</text>
</comment>